<name>A0A9P3GT41_9APHY</name>
<dbReference type="EMBL" id="BPQB01000099">
    <property type="protein sequence ID" value="GJE99049.1"/>
    <property type="molecule type" value="Genomic_DNA"/>
</dbReference>
<reference evidence="2 3" key="1">
    <citation type="submission" date="2021-08" db="EMBL/GenBank/DDBJ databases">
        <title>Draft Genome Sequence of Phanerochaete sordida strain YK-624.</title>
        <authorList>
            <person name="Mori T."/>
            <person name="Dohra H."/>
            <person name="Suzuki T."/>
            <person name="Kawagishi H."/>
            <person name="Hirai H."/>
        </authorList>
    </citation>
    <scope>NUCLEOTIDE SEQUENCE [LARGE SCALE GENOMIC DNA]</scope>
    <source>
        <strain evidence="2 3">YK-624</strain>
    </source>
</reference>
<dbReference type="OrthoDB" id="2755069at2759"/>
<comment type="caution">
    <text evidence="2">The sequence shown here is derived from an EMBL/GenBank/DDBJ whole genome shotgun (WGS) entry which is preliminary data.</text>
</comment>
<proteinExistence type="predicted"/>
<evidence type="ECO:0000256" key="1">
    <source>
        <dbReference type="SAM" id="MobiDB-lite"/>
    </source>
</evidence>
<dbReference type="Proteomes" id="UP000703269">
    <property type="component" value="Unassembled WGS sequence"/>
</dbReference>
<evidence type="ECO:0000313" key="2">
    <source>
        <dbReference type="EMBL" id="GJE99049.1"/>
    </source>
</evidence>
<organism evidence="2 3">
    <name type="scientific">Phanerochaete sordida</name>
    <dbReference type="NCBI Taxonomy" id="48140"/>
    <lineage>
        <taxon>Eukaryota</taxon>
        <taxon>Fungi</taxon>
        <taxon>Dikarya</taxon>
        <taxon>Basidiomycota</taxon>
        <taxon>Agaricomycotina</taxon>
        <taxon>Agaricomycetes</taxon>
        <taxon>Polyporales</taxon>
        <taxon>Phanerochaetaceae</taxon>
        <taxon>Phanerochaete</taxon>
    </lineage>
</organism>
<evidence type="ECO:0000313" key="3">
    <source>
        <dbReference type="Proteomes" id="UP000703269"/>
    </source>
</evidence>
<feature type="region of interest" description="Disordered" evidence="1">
    <location>
        <begin position="107"/>
        <end position="128"/>
    </location>
</feature>
<gene>
    <name evidence="2" type="ORF">PsYK624_152890</name>
</gene>
<keyword evidence="3" id="KW-1185">Reference proteome</keyword>
<dbReference type="AlphaFoldDB" id="A0A9P3GT41"/>
<protein>
    <submittedName>
        <fullName evidence="2">Uncharacterized protein</fullName>
    </submittedName>
</protein>
<sequence length="128" mass="14222">MAASPEFSATIPKPYGSGFNGKRLQALMGLGGPDPDGSKEKLFRNYRDAIHYAANEAPYDFDLPTSKAPSALLEKVYDIARRIQPGLAQYEGDWASKYMLQIYVQKRRSREKSGKQPRACKTDSSSLS</sequence>
<accession>A0A9P3GT41</accession>